<dbReference type="CDD" id="cd11524">
    <property type="entry name" value="SYLF"/>
    <property type="match status" value="1"/>
</dbReference>
<feature type="signal peptide" evidence="1">
    <location>
        <begin position="1"/>
        <end position="25"/>
    </location>
</feature>
<dbReference type="InterPro" id="IPR051702">
    <property type="entry name" value="SH3_domain_YSC84-like"/>
</dbReference>
<dbReference type="GO" id="GO:0035091">
    <property type="term" value="F:phosphatidylinositol binding"/>
    <property type="evidence" value="ECO:0007669"/>
    <property type="project" value="TreeGrafter"/>
</dbReference>
<sequence length="243" mass="25807">MSRLKTPLWLGTVLFAGLPVLSACSSETQTSAAEQQILVDQATVTVQSFFVSNSTNSRTHTLLKKAKAVMICPSITHMSVVFGGSGGKCVLLSRDARNSWSDPAFYSLSSGSFGLQLGYQNSQIIFFIMTLKGLQALLDHQFKFDASAGVSFTSFSSNAQSGGTSAIKNDIYAAQKANGIFAGLALGGTKLSVDSAANRAYYSQIVGPEDIVINMRVNNTSADPLRRVLMSSSSATSSETDEK</sequence>
<reference evidence="3 4" key="1">
    <citation type="submission" date="2020-01" db="EMBL/GenBank/DDBJ databases">
        <title>Genome sequencing of strain KACC 21507.</title>
        <authorList>
            <person name="Heo J."/>
            <person name="Kim S.-J."/>
            <person name="Kim J.-S."/>
            <person name="Hong S.-B."/>
            <person name="Kwon S.-W."/>
        </authorList>
    </citation>
    <scope>NUCLEOTIDE SEQUENCE [LARGE SCALE GENOMIC DNA]</scope>
    <source>
        <strain evidence="3 4">KACC 21507</strain>
    </source>
</reference>
<gene>
    <name evidence="3" type="ORF">GT348_04345</name>
</gene>
<proteinExistence type="predicted"/>
<evidence type="ECO:0000313" key="4">
    <source>
        <dbReference type="Proteomes" id="UP000463975"/>
    </source>
</evidence>
<dbReference type="AlphaFoldDB" id="A0A6P1NDM1"/>
<dbReference type="Proteomes" id="UP000463975">
    <property type="component" value="Chromosome"/>
</dbReference>
<evidence type="ECO:0000256" key="1">
    <source>
        <dbReference type="SAM" id="SignalP"/>
    </source>
</evidence>
<dbReference type="PANTHER" id="PTHR15629">
    <property type="entry name" value="SH3YL1 PROTEIN"/>
    <property type="match status" value="1"/>
</dbReference>
<keyword evidence="4" id="KW-1185">Reference proteome</keyword>
<feature type="chain" id="PRO_5026982898" description="Ysc84 actin-binding domain-containing protein" evidence="1">
    <location>
        <begin position="26"/>
        <end position="243"/>
    </location>
</feature>
<dbReference type="EMBL" id="CP047652">
    <property type="protein sequence ID" value="QHI95598.1"/>
    <property type="molecule type" value="Genomic_DNA"/>
</dbReference>
<evidence type="ECO:0000313" key="3">
    <source>
        <dbReference type="EMBL" id="QHI95598.1"/>
    </source>
</evidence>
<dbReference type="KEGG" id="bomb:GT348_04345"/>
<name>A0A6P1NDM1_9PROT</name>
<dbReference type="InterPro" id="IPR007461">
    <property type="entry name" value="Ysc84_actin-binding"/>
</dbReference>
<accession>A0A6P1NDM1</accession>
<dbReference type="PANTHER" id="PTHR15629:SF2">
    <property type="entry name" value="SH3 DOMAIN-CONTAINING YSC84-LIKE PROTEIN 1"/>
    <property type="match status" value="1"/>
</dbReference>
<keyword evidence="1" id="KW-0732">Signal</keyword>
<evidence type="ECO:0000259" key="2">
    <source>
        <dbReference type="Pfam" id="PF04366"/>
    </source>
</evidence>
<dbReference type="Pfam" id="PF04366">
    <property type="entry name" value="Ysc84"/>
    <property type="match status" value="1"/>
</dbReference>
<organism evidence="3 4">
    <name type="scientific">Aristophania vespae</name>
    <dbReference type="NCBI Taxonomy" id="2697033"/>
    <lineage>
        <taxon>Bacteria</taxon>
        <taxon>Pseudomonadati</taxon>
        <taxon>Pseudomonadota</taxon>
        <taxon>Alphaproteobacteria</taxon>
        <taxon>Acetobacterales</taxon>
        <taxon>Acetobacteraceae</taxon>
        <taxon>Aristophania</taxon>
    </lineage>
</organism>
<dbReference type="RefSeq" id="WP_160618674.1">
    <property type="nucleotide sequence ID" value="NZ_CP047652.1"/>
</dbReference>
<dbReference type="PROSITE" id="PS51257">
    <property type="entry name" value="PROKAR_LIPOPROTEIN"/>
    <property type="match status" value="1"/>
</dbReference>
<protein>
    <recommendedName>
        <fullName evidence="2">Ysc84 actin-binding domain-containing protein</fullName>
    </recommendedName>
</protein>
<feature type="domain" description="Ysc84 actin-binding" evidence="2">
    <location>
        <begin position="110"/>
        <end position="230"/>
    </location>
</feature>